<dbReference type="AlphaFoldDB" id="A0A455UBV0"/>
<accession>A0A455UBV0</accession>
<dbReference type="Proteomes" id="UP000320231">
    <property type="component" value="Chromosome"/>
</dbReference>
<dbReference type="EMBL" id="AP019514">
    <property type="protein sequence ID" value="BBI60694.1"/>
    <property type="molecule type" value="Genomic_DNA"/>
</dbReference>
<feature type="region of interest" description="Disordered" evidence="1">
    <location>
        <begin position="1"/>
        <end position="36"/>
    </location>
</feature>
<feature type="region of interest" description="Disordered" evidence="1">
    <location>
        <begin position="50"/>
        <end position="80"/>
    </location>
</feature>
<reference evidence="2 3" key="1">
    <citation type="journal article" date="2019" name="Microbiol. Resour. Announc.">
        <title>Complete Genome Sequence of Halomonas sulfidaeris Strain Esulfide1 Isolated from a Metal Sulfide Rock at a Depth of 2,200 Meters, Obtained Using Nanopore Sequencing.</title>
        <authorList>
            <person name="Saito M."/>
            <person name="Nishigata A."/>
            <person name="Galipon J."/>
            <person name="Arakawa K."/>
        </authorList>
    </citation>
    <scope>NUCLEOTIDE SEQUENCE [LARGE SCALE GENOMIC DNA]</scope>
    <source>
        <strain evidence="2 3">ATCC BAA-803</strain>
    </source>
</reference>
<evidence type="ECO:0000313" key="2">
    <source>
        <dbReference type="EMBL" id="BBI60694.1"/>
    </source>
</evidence>
<organism evidence="2 3">
    <name type="scientific">Vreelandella sulfidaeris</name>
    <dbReference type="NCBI Taxonomy" id="115553"/>
    <lineage>
        <taxon>Bacteria</taxon>
        <taxon>Pseudomonadati</taxon>
        <taxon>Pseudomonadota</taxon>
        <taxon>Gammaproteobacteria</taxon>
        <taxon>Oceanospirillales</taxon>
        <taxon>Halomonadaceae</taxon>
        <taxon>Vreelandella</taxon>
    </lineage>
</organism>
<dbReference type="KEGG" id="hsr:HSBAA_20000"/>
<gene>
    <name evidence="2" type="ORF">HSBAA_20000</name>
</gene>
<evidence type="ECO:0000256" key="1">
    <source>
        <dbReference type="SAM" id="MobiDB-lite"/>
    </source>
</evidence>
<name>A0A455UBV0_9GAMM</name>
<evidence type="ECO:0000313" key="3">
    <source>
        <dbReference type="Proteomes" id="UP000320231"/>
    </source>
</evidence>
<feature type="compositionally biased region" description="Low complexity" evidence="1">
    <location>
        <begin position="54"/>
        <end position="70"/>
    </location>
</feature>
<proteinExistence type="predicted"/>
<sequence length="80" mass="8555">MSSGGSNGLKTTRRDELAIKRPSNGMWQLDDSDSNKSSVEATYRWETKGTFSLARGAATRATSPAARRSGSTGGRHPLRG</sequence>
<protein>
    <submittedName>
        <fullName evidence="2">Uncharacterized protein</fullName>
    </submittedName>
</protein>
<feature type="compositionally biased region" description="Polar residues" evidence="1">
    <location>
        <begin position="1"/>
        <end position="10"/>
    </location>
</feature>